<dbReference type="Gene3D" id="3.40.140.10">
    <property type="entry name" value="Cytidine Deaminase, domain 2"/>
    <property type="match status" value="1"/>
</dbReference>
<keyword evidence="1 3" id="KW-0963">Cytoplasm</keyword>
<dbReference type="InterPro" id="IPR016193">
    <property type="entry name" value="Cytidine_deaminase-like"/>
</dbReference>
<dbReference type="Proteomes" id="UP001500151">
    <property type="component" value="Unassembled WGS sequence"/>
</dbReference>
<evidence type="ECO:0000256" key="2">
    <source>
        <dbReference type="ARBA" id="ARBA00023150"/>
    </source>
</evidence>
<feature type="active site" description="Cysteine persulfide intermediate" evidence="3">
    <location>
        <position position="116"/>
    </location>
</feature>
<comment type="function">
    <text evidence="3">Required for formate dehydrogenase (FDH) activity. Acts as a sulfur carrier protein that transfers sulfur from IscS to the molybdenum cofactor prior to its insertion into FDH.</text>
</comment>
<evidence type="ECO:0000313" key="6">
    <source>
        <dbReference type="Proteomes" id="UP001500151"/>
    </source>
</evidence>
<comment type="caution">
    <text evidence="3">Lacks conserved residue(s) required for the propagation of feature annotation.</text>
</comment>
<comment type="subcellular location">
    <subcellularLocation>
        <location evidence="3">Cytoplasm</location>
    </subcellularLocation>
</comment>
<reference evidence="6" key="1">
    <citation type="journal article" date="2019" name="Int. J. Syst. Evol. Microbiol.">
        <title>The Global Catalogue of Microorganisms (GCM) 10K type strain sequencing project: providing services to taxonomists for standard genome sequencing and annotation.</title>
        <authorList>
            <consortium name="The Broad Institute Genomics Platform"/>
            <consortium name="The Broad Institute Genome Sequencing Center for Infectious Disease"/>
            <person name="Wu L."/>
            <person name="Ma J."/>
        </authorList>
    </citation>
    <scope>NUCLEOTIDE SEQUENCE [LARGE SCALE GENOMIC DNA]</scope>
    <source>
        <strain evidence="6">JCM 4524</strain>
    </source>
</reference>
<evidence type="ECO:0000256" key="1">
    <source>
        <dbReference type="ARBA" id="ARBA00022490"/>
    </source>
</evidence>
<keyword evidence="2 3" id="KW-0501">Molybdenum cofactor biosynthesis</keyword>
<evidence type="ECO:0000256" key="4">
    <source>
        <dbReference type="SAM" id="MobiDB-lite"/>
    </source>
</evidence>
<dbReference type="Gene3D" id="3.10.20.10">
    <property type="match status" value="1"/>
</dbReference>
<comment type="similarity">
    <text evidence="3">Belongs to the FdhD family.</text>
</comment>
<dbReference type="NCBIfam" id="TIGR00129">
    <property type="entry name" value="fdhD_narQ"/>
    <property type="match status" value="1"/>
</dbReference>
<evidence type="ECO:0000313" key="5">
    <source>
        <dbReference type="EMBL" id="GAA2622714.1"/>
    </source>
</evidence>
<dbReference type="SUPFAM" id="SSF53927">
    <property type="entry name" value="Cytidine deaminase-like"/>
    <property type="match status" value="1"/>
</dbReference>
<gene>
    <name evidence="5" type="primary">fdhD_1</name>
    <name evidence="3" type="synonym">fdhD</name>
    <name evidence="5" type="ORF">GCM10010307_07490</name>
</gene>
<protein>
    <recommendedName>
        <fullName evidence="3">Sulfur carrier protein FdhD</fullName>
    </recommendedName>
</protein>
<name>A0ABP6CT16_9ACTN</name>
<dbReference type="PANTHER" id="PTHR30592">
    <property type="entry name" value="FORMATE DEHYDROGENASE"/>
    <property type="match status" value="1"/>
</dbReference>
<evidence type="ECO:0000256" key="3">
    <source>
        <dbReference type="HAMAP-Rule" id="MF_00187"/>
    </source>
</evidence>
<dbReference type="NCBIfam" id="NF001943">
    <property type="entry name" value="PRK00724.1-2"/>
    <property type="match status" value="1"/>
</dbReference>
<comment type="caution">
    <text evidence="5">The sequence shown here is derived from an EMBL/GenBank/DDBJ whole genome shotgun (WGS) entry which is preliminary data.</text>
</comment>
<accession>A0ABP6CT16</accession>
<feature type="region of interest" description="Disordered" evidence="4">
    <location>
        <begin position="278"/>
        <end position="306"/>
    </location>
</feature>
<dbReference type="PANTHER" id="PTHR30592:SF1">
    <property type="entry name" value="SULFUR CARRIER PROTEIN FDHD"/>
    <property type="match status" value="1"/>
</dbReference>
<sequence length="306" mass="31931">MGRVTERRRVLRIREGAVSARPDTLVAEEPLEIRLGGKPLAITMRTPGDDFALAAGFLVSEGVLGRAEELTGIVYCAGATGEGGSNTYNIVDVRLAPGVVMPDITLERNVYTTSSCGLCGKASLDAVRTTARWPIADTPPVRVGPDLLAALPYRLRSAQRVFDRTGGLHAAGLFSAEGDLLDLKEDVGRHNAVDKLIGHALQSGALPLSQAILLVSGRASFELAQKAVMAGIPVLAAVSAPSSLAVDLAAETGLTLVGFLRGASMNVYAGEHRLILPSAPPRPSDSALSVSPSPGRARRARGGRTT</sequence>
<feature type="compositionally biased region" description="Basic residues" evidence="4">
    <location>
        <begin position="296"/>
        <end position="306"/>
    </location>
</feature>
<keyword evidence="6" id="KW-1185">Reference proteome</keyword>
<dbReference type="EMBL" id="BAAASJ010000008">
    <property type="protein sequence ID" value="GAA2622714.1"/>
    <property type="molecule type" value="Genomic_DNA"/>
</dbReference>
<dbReference type="HAMAP" id="MF_00187">
    <property type="entry name" value="FdhD"/>
    <property type="match status" value="1"/>
</dbReference>
<dbReference type="Pfam" id="PF02634">
    <property type="entry name" value="FdhD-NarQ"/>
    <property type="match status" value="1"/>
</dbReference>
<proteinExistence type="inferred from homology"/>
<dbReference type="PIRSF" id="PIRSF015626">
    <property type="entry name" value="FdhD"/>
    <property type="match status" value="1"/>
</dbReference>
<organism evidence="5 6">
    <name type="scientific">Streptomyces vastus</name>
    <dbReference type="NCBI Taxonomy" id="285451"/>
    <lineage>
        <taxon>Bacteria</taxon>
        <taxon>Bacillati</taxon>
        <taxon>Actinomycetota</taxon>
        <taxon>Actinomycetes</taxon>
        <taxon>Kitasatosporales</taxon>
        <taxon>Streptomycetaceae</taxon>
        <taxon>Streptomyces</taxon>
    </lineage>
</organism>
<dbReference type="InterPro" id="IPR003786">
    <property type="entry name" value="FdhD"/>
</dbReference>